<organism evidence="1 2">
    <name type="scientific">Pararge aegeria aegeria</name>
    <dbReference type="NCBI Taxonomy" id="348720"/>
    <lineage>
        <taxon>Eukaryota</taxon>
        <taxon>Metazoa</taxon>
        <taxon>Ecdysozoa</taxon>
        <taxon>Arthropoda</taxon>
        <taxon>Hexapoda</taxon>
        <taxon>Insecta</taxon>
        <taxon>Pterygota</taxon>
        <taxon>Neoptera</taxon>
        <taxon>Endopterygota</taxon>
        <taxon>Lepidoptera</taxon>
        <taxon>Glossata</taxon>
        <taxon>Ditrysia</taxon>
        <taxon>Papilionoidea</taxon>
        <taxon>Nymphalidae</taxon>
        <taxon>Satyrinae</taxon>
        <taxon>Satyrini</taxon>
        <taxon>Parargina</taxon>
        <taxon>Pararge</taxon>
    </lineage>
</organism>
<evidence type="ECO:0000313" key="1">
    <source>
        <dbReference type="EMBL" id="CAH2227092.1"/>
    </source>
</evidence>
<dbReference type="Proteomes" id="UP000838756">
    <property type="component" value="Unassembled WGS sequence"/>
</dbReference>
<dbReference type="EMBL" id="CAKXAJ010022411">
    <property type="protein sequence ID" value="CAH2227092.1"/>
    <property type="molecule type" value="Genomic_DNA"/>
</dbReference>
<reference evidence="1" key="1">
    <citation type="submission" date="2022-03" db="EMBL/GenBank/DDBJ databases">
        <authorList>
            <person name="Lindestad O."/>
        </authorList>
    </citation>
    <scope>NUCLEOTIDE SEQUENCE</scope>
</reference>
<accession>A0A8S4QXY5</accession>
<dbReference type="AlphaFoldDB" id="A0A8S4QXY5"/>
<protein>
    <submittedName>
        <fullName evidence="1">Jg2591 protein</fullName>
    </submittedName>
</protein>
<evidence type="ECO:0000313" key="2">
    <source>
        <dbReference type="Proteomes" id="UP000838756"/>
    </source>
</evidence>
<keyword evidence="2" id="KW-1185">Reference proteome</keyword>
<sequence length="107" mass="11720">MLPVLLVGGRLTPYAFTGAGQPFICCQVQSSRLAAESLPEILDTPCPAVTLIAARSRMNGAGGEKELWLSWLHTKNWLITPATLLPDMCHWSGLANSKRLYYQFSVA</sequence>
<proteinExistence type="predicted"/>
<comment type="caution">
    <text evidence="1">The sequence shown here is derived from an EMBL/GenBank/DDBJ whole genome shotgun (WGS) entry which is preliminary data.</text>
</comment>
<gene>
    <name evidence="1" type="primary">jg2591</name>
    <name evidence="1" type="ORF">PAEG_LOCUS7626</name>
</gene>
<name>A0A8S4QXY5_9NEOP</name>